<proteinExistence type="predicted"/>
<keyword evidence="2" id="KW-1185">Reference proteome</keyword>
<reference evidence="1" key="1">
    <citation type="journal article" date="2019" name="bioRxiv">
        <title>The Genome of the Zebra Mussel, Dreissena polymorpha: A Resource for Invasive Species Research.</title>
        <authorList>
            <person name="McCartney M.A."/>
            <person name="Auch B."/>
            <person name="Kono T."/>
            <person name="Mallez S."/>
            <person name="Zhang Y."/>
            <person name="Obille A."/>
            <person name="Becker A."/>
            <person name="Abrahante J.E."/>
            <person name="Garbe J."/>
            <person name="Badalamenti J.P."/>
            <person name="Herman A."/>
            <person name="Mangelson H."/>
            <person name="Liachko I."/>
            <person name="Sullivan S."/>
            <person name="Sone E.D."/>
            <person name="Koren S."/>
            <person name="Silverstein K.A.T."/>
            <person name="Beckman K.B."/>
            <person name="Gohl D.M."/>
        </authorList>
    </citation>
    <scope>NUCLEOTIDE SEQUENCE</scope>
    <source>
        <strain evidence="1">Duluth1</strain>
        <tissue evidence="1">Whole animal</tissue>
    </source>
</reference>
<name>A0A9D4G5K1_DREPO</name>
<dbReference type="AlphaFoldDB" id="A0A9D4G5K1"/>
<evidence type="ECO:0000313" key="2">
    <source>
        <dbReference type="Proteomes" id="UP000828390"/>
    </source>
</evidence>
<accession>A0A9D4G5K1</accession>
<dbReference type="Proteomes" id="UP000828390">
    <property type="component" value="Unassembled WGS sequence"/>
</dbReference>
<organism evidence="1 2">
    <name type="scientific">Dreissena polymorpha</name>
    <name type="common">Zebra mussel</name>
    <name type="synonym">Mytilus polymorpha</name>
    <dbReference type="NCBI Taxonomy" id="45954"/>
    <lineage>
        <taxon>Eukaryota</taxon>
        <taxon>Metazoa</taxon>
        <taxon>Spiralia</taxon>
        <taxon>Lophotrochozoa</taxon>
        <taxon>Mollusca</taxon>
        <taxon>Bivalvia</taxon>
        <taxon>Autobranchia</taxon>
        <taxon>Heteroconchia</taxon>
        <taxon>Euheterodonta</taxon>
        <taxon>Imparidentia</taxon>
        <taxon>Neoheterodontei</taxon>
        <taxon>Myida</taxon>
        <taxon>Dreissenoidea</taxon>
        <taxon>Dreissenidae</taxon>
        <taxon>Dreissena</taxon>
    </lineage>
</organism>
<comment type="caution">
    <text evidence="1">The sequence shown here is derived from an EMBL/GenBank/DDBJ whole genome shotgun (WGS) entry which is preliminary data.</text>
</comment>
<gene>
    <name evidence="1" type="ORF">DPMN_139354</name>
</gene>
<reference evidence="1" key="2">
    <citation type="submission" date="2020-11" db="EMBL/GenBank/DDBJ databases">
        <authorList>
            <person name="McCartney M.A."/>
            <person name="Auch B."/>
            <person name="Kono T."/>
            <person name="Mallez S."/>
            <person name="Becker A."/>
            <person name="Gohl D.M."/>
            <person name="Silverstein K.A.T."/>
            <person name="Koren S."/>
            <person name="Bechman K.B."/>
            <person name="Herman A."/>
            <person name="Abrahante J.E."/>
            <person name="Garbe J."/>
        </authorList>
    </citation>
    <scope>NUCLEOTIDE SEQUENCE</scope>
    <source>
        <strain evidence="1">Duluth1</strain>
        <tissue evidence="1">Whole animal</tissue>
    </source>
</reference>
<protein>
    <submittedName>
        <fullName evidence="1">Uncharacterized protein</fullName>
    </submittedName>
</protein>
<evidence type="ECO:0000313" key="1">
    <source>
        <dbReference type="EMBL" id="KAH3810955.1"/>
    </source>
</evidence>
<sequence>MENYSNVTQNWAICRSILGLVNVIGLSSSSVKIFKNSEITYSAVSKIPKHEQSLKLLEPTTYSHVRKTVPPPGGHVFSTDQNHFQTQEVTYPLHKHFGKVNATSRNSVEFHEDRTRNAVNQISP</sequence>
<dbReference type="EMBL" id="JAIWYP010000006">
    <property type="protein sequence ID" value="KAH3810955.1"/>
    <property type="molecule type" value="Genomic_DNA"/>
</dbReference>